<dbReference type="PROSITE" id="PS51900">
    <property type="entry name" value="CB"/>
    <property type="match status" value="1"/>
</dbReference>
<feature type="domain" description="Core-binding (CB)" evidence="5">
    <location>
        <begin position="28"/>
        <end position="110"/>
    </location>
</feature>
<evidence type="ECO:0000259" key="4">
    <source>
        <dbReference type="PROSITE" id="PS51898"/>
    </source>
</evidence>
<dbReference type="AlphaFoldDB" id="A0AAU7UWJ2"/>
<dbReference type="PANTHER" id="PTHR30349">
    <property type="entry name" value="PHAGE INTEGRASE-RELATED"/>
    <property type="match status" value="1"/>
</dbReference>
<dbReference type="InterPro" id="IPR013762">
    <property type="entry name" value="Integrase-like_cat_sf"/>
</dbReference>
<reference evidence="6" key="1">
    <citation type="submission" date="2023-08" db="EMBL/GenBank/DDBJ databases">
        <title>The novel hydrolase IpcH responsible for the initial isoprocarb degradation step in Rhodococcus sp. D-6.</title>
        <authorList>
            <person name="Zhu Q."/>
        </authorList>
    </citation>
    <scope>NUCLEOTIDE SEQUENCE</scope>
    <source>
        <strain evidence="6">D-6</strain>
    </source>
</reference>
<dbReference type="GO" id="GO:0003677">
    <property type="term" value="F:DNA binding"/>
    <property type="evidence" value="ECO:0007669"/>
    <property type="project" value="UniProtKB-UniRule"/>
</dbReference>
<dbReference type="SUPFAM" id="SSF56349">
    <property type="entry name" value="DNA breaking-rejoining enzymes"/>
    <property type="match status" value="1"/>
</dbReference>
<dbReference type="EMBL" id="CP132970">
    <property type="protein sequence ID" value="XBW03486.1"/>
    <property type="molecule type" value="Genomic_DNA"/>
</dbReference>
<dbReference type="KEGG" id="rhox:RBB84_11700"/>
<organism evidence="6">
    <name type="scientific">Rhodococcus sp. D-6</name>
    <dbReference type="NCBI Taxonomy" id="1387842"/>
    <lineage>
        <taxon>Bacteria</taxon>
        <taxon>Bacillati</taxon>
        <taxon>Actinomycetota</taxon>
        <taxon>Actinomycetes</taxon>
        <taxon>Mycobacteriales</taxon>
        <taxon>Nocardiaceae</taxon>
        <taxon>Rhodococcus</taxon>
    </lineage>
</organism>
<dbReference type="InterPro" id="IPR011010">
    <property type="entry name" value="DNA_brk_join_enz"/>
</dbReference>
<dbReference type="PANTHER" id="PTHR30349:SF81">
    <property type="entry name" value="TYROSINE RECOMBINASE XERC"/>
    <property type="match status" value="1"/>
</dbReference>
<keyword evidence="2" id="KW-0233">DNA recombination</keyword>
<evidence type="ECO:0000259" key="5">
    <source>
        <dbReference type="PROSITE" id="PS51900"/>
    </source>
</evidence>
<dbReference type="InterPro" id="IPR050090">
    <property type="entry name" value="Tyrosine_recombinase_XerCD"/>
</dbReference>
<dbReference type="PROSITE" id="PS51898">
    <property type="entry name" value="TYR_RECOMBINASE"/>
    <property type="match status" value="1"/>
</dbReference>
<evidence type="ECO:0000256" key="2">
    <source>
        <dbReference type="ARBA" id="ARBA00023172"/>
    </source>
</evidence>
<dbReference type="Pfam" id="PF00589">
    <property type="entry name" value="Phage_integrase"/>
    <property type="match status" value="1"/>
</dbReference>
<evidence type="ECO:0000313" key="7">
    <source>
        <dbReference type="EMBL" id="XBW06506.1"/>
    </source>
</evidence>
<dbReference type="InterPro" id="IPR044068">
    <property type="entry name" value="CB"/>
</dbReference>
<proteinExistence type="predicted"/>
<dbReference type="CDD" id="cd00397">
    <property type="entry name" value="DNA_BRE_C"/>
    <property type="match status" value="1"/>
</dbReference>
<dbReference type="Gene3D" id="1.10.443.10">
    <property type="entry name" value="Intergrase catalytic core"/>
    <property type="match status" value="1"/>
</dbReference>
<sequence>MGRSDRRGPGDASLHLADGVALLRPEEQVFQAMLDGWRNQQLSRNLGFGTVNAREAIVRRFHAFAGSEPWEWSAADVDEFFMQRRAIHGLAQSTLLGYQLALRAFLAYLVDPAYGWSEACEERFGTHPTQVCHEWNTARHTQDAIARPKKRALTWEEVQDLFDHADNRVERILTQGRKGAIPAFRDAVLLKVAYAWGLRRNELRMLDTIDFGFNPKAPSFGRYGVLYVRYGKAMKGSPPKRRSVLTVPEMDWAVESLVQWIEDIRPRVSHEDNPALWCTERSSRIALGSVSNTFNQFRKELGLASGIDFHSLRRSYVSHLIEYGYEARFVQEQVGHEHASTTSIYTHVSSDYRTRVVQNAFERIAGRAVRQGSHERRNRESTS</sequence>
<evidence type="ECO:0000256" key="3">
    <source>
        <dbReference type="PROSITE-ProRule" id="PRU01248"/>
    </source>
</evidence>
<dbReference type="RefSeq" id="WP_037217518.1">
    <property type="nucleotide sequence ID" value="NZ_CP132970.1"/>
</dbReference>
<dbReference type="GO" id="GO:0006310">
    <property type="term" value="P:DNA recombination"/>
    <property type="evidence" value="ECO:0007669"/>
    <property type="project" value="UniProtKB-KW"/>
</dbReference>
<evidence type="ECO:0000313" key="6">
    <source>
        <dbReference type="EMBL" id="XBW03486.1"/>
    </source>
</evidence>
<keyword evidence="1 3" id="KW-0238">DNA-binding</keyword>
<dbReference type="EMBL" id="CP132970">
    <property type="protein sequence ID" value="XBW06506.1"/>
    <property type="molecule type" value="Genomic_DNA"/>
</dbReference>
<feature type="domain" description="Tyr recombinase" evidence="4">
    <location>
        <begin position="148"/>
        <end position="358"/>
    </location>
</feature>
<dbReference type="KEGG" id="rhox:RBB84_19700"/>
<accession>A0AAU7UWJ2</accession>
<dbReference type="GO" id="GO:0015074">
    <property type="term" value="P:DNA integration"/>
    <property type="evidence" value="ECO:0007669"/>
    <property type="project" value="InterPro"/>
</dbReference>
<gene>
    <name evidence="7" type="ORF">RBB84_11700</name>
    <name evidence="8" type="ORF">RBB84_12375</name>
    <name evidence="6" type="ORF">RBB84_19700</name>
</gene>
<name>A0AAU7UWJ2_9NOCA</name>
<dbReference type="InterPro" id="IPR002104">
    <property type="entry name" value="Integrase_catalytic"/>
</dbReference>
<evidence type="ECO:0000313" key="8">
    <source>
        <dbReference type="EMBL" id="XBW06625.1"/>
    </source>
</evidence>
<dbReference type="EMBL" id="CP132970">
    <property type="protein sequence ID" value="XBW06625.1"/>
    <property type="molecule type" value="Genomic_DNA"/>
</dbReference>
<protein>
    <submittedName>
        <fullName evidence="6">Tyrosine-type recombinase/integrase</fullName>
    </submittedName>
</protein>
<dbReference type="KEGG" id="rhox:RBB84_12375"/>
<evidence type="ECO:0000256" key="1">
    <source>
        <dbReference type="ARBA" id="ARBA00023125"/>
    </source>
</evidence>